<dbReference type="PROSITE" id="PS50896">
    <property type="entry name" value="LISH"/>
    <property type="match status" value="1"/>
</dbReference>
<evidence type="ECO:0000259" key="5">
    <source>
        <dbReference type="Pfam" id="PF23138"/>
    </source>
</evidence>
<dbReference type="InterPro" id="IPR056327">
    <property type="entry name" value="ARMC9_CTLH-like_dom"/>
</dbReference>
<reference evidence="6" key="1">
    <citation type="journal article" date="2019" name="bioRxiv">
        <title>The Genome of the Zebra Mussel, Dreissena polymorpha: A Resource for Invasive Species Research.</title>
        <authorList>
            <person name="McCartney M.A."/>
            <person name="Auch B."/>
            <person name="Kono T."/>
            <person name="Mallez S."/>
            <person name="Zhang Y."/>
            <person name="Obille A."/>
            <person name="Becker A."/>
            <person name="Abrahante J.E."/>
            <person name="Garbe J."/>
            <person name="Badalamenti J.P."/>
            <person name="Herman A."/>
            <person name="Mangelson H."/>
            <person name="Liachko I."/>
            <person name="Sullivan S."/>
            <person name="Sone E.D."/>
            <person name="Koren S."/>
            <person name="Silverstein K.A.T."/>
            <person name="Beckman K.B."/>
            <person name="Gohl D.M."/>
        </authorList>
    </citation>
    <scope>NUCLEOTIDE SEQUENCE</scope>
    <source>
        <strain evidence="6">Duluth1</strain>
        <tissue evidence="6">Whole animal</tissue>
    </source>
</reference>
<dbReference type="InterPro" id="IPR039724">
    <property type="entry name" value="WDR91"/>
</dbReference>
<dbReference type="Pfam" id="PF23138">
    <property type="entry name" value="CTLH_Armc9"/>
    <property type="match status" value="1"/>
</dbReference>
<evidence type="ECO:0000313" key="6">
    <source>
        <dbReference type="EMBL" id="KAH3787616.1"/>
    </source>
</evidence>
<gene>
    <name evidence="6" type="ORF">DPMN_165742</name>
</gene>
<dbReference type="GO" id="GO:0045022">
    <property type="term" value="P:early endosome to late endosome transport"/>
    <property type="evidence" value="ECO:0007669"/>
    <property type="project" value="InterPro"/>
</dbReference>
<keyword evidence="7" id="KW-1185">Reference proteome</keyword>
<dbReference type="AlphaFoldDB" id="A0A9D4F092"/>
<dbReference type="PANTHER" id="PTHR13083:SF3">
    <property type="entry name" value="WD REPEAT-CONTAINING PROTEIN 91"/>
    <property type="match status" value="1"/>
</dbReference>
<protein>
    <recommendedName>
        <fullName evidence="5">ARMC9 CTLH-like domain-containing protein</fullName>
    </recommendedName>
</protein>
<dbReference type="GO" id="GO:0031901">
    <property type="term" value="C:early endosome membrane"/>
    <property type="evidence" value="ECO:0007669"/>
    <property type="project" value="TreeGrafter"/>
</dbReference>
<dbReference type="GO" id="GO:0141039">
    <property type="term" value="F:phosphatidylinositol 3-kinase inhibitor activity"/>
    <property type="evidence" value="ECO:0007669"/>
    <property type="project" value="InterPro"/>
</dbReference>
<comment type="subcellular location">
    <subcellularLocation>
        <location evidence="1">Early endosome</location>
    </subcellularLocation>
    <subcellularLocation>
        <location evidence="2">Late endosome</location>
    </subcellularLocation>
</comment>
<organism evidence="6 7">
    <name type="scientific">Dreissena polymorpha</name>
    <name type="common">Zebra mussel</name>
    <name type="synonym">Mytilus polymorpha</name>
    <dbReference type="NCBI Taxonomy" id="45954"/>
    <lineage>
        <taxon>Eukaryota</taxon>
        <taxon>Metazoa</taxon>
        <taxon>Spiralia</taxon>
        <taxon>Lophotrochozoa</taxon>
        <taxon>Mollusca</taxon>
        <taxon>Bivalvia</taxon>
        <taxon>Autobranchia</taxon>
        <taxon>Heteroconchia</taxon>
        <taxon>Euheterodonta</taxon>
        <taxon>Imparidentia</taxon>
        <taxon>Neoheterodontei</taxon>
        <taxon>Myida</taxon>
        <taxon>Dreissenoidea</taxon>
        <taxon>Dreissenidae</taxon>
        <taxon>Dreissena</taxon>
    </lineage>
</organism>
<evidence type="ECO:0000256" key="1">
    <source>
        <dbReference type="ARBA" id="ARBA00004412"/>
    </source>
</evidence>
<comment type="similarity">
    <text evidence="3">Belongs to the WD repeat WDR91 family.</text>
</comment>
<dbReference type="EMBL" id="JAIWYP010000008">
    <property type="protein sequence ID" value="KAH3787616.1"/>
    <property type="molecule type" value="Genomic_DNA"/>
</dbReference>
<comment type="caution">
    <text evidence="6">The sequence shown here is derived from an EMBL/GenBank/DDBJ whole genome shotgun (WGS) entry which is preliminary data.</text>
</comment>
<feature type="domain" description="ARMC9 CTLH-like" evidence="5">
    <location>
        <begin position="50"/>
        <end position="168"/>
    </location>
</feature>
<evidence type="ECO:0000313" key="7">
    <source>
        <dbReference type="Proteomes" id="UP000828390"/>
    </source>
</evidence>
<sequence>MAASSGRVDEFVKDYLIFRGLSSTLRVLESELKVEKEKGFRVDKIVDQLMTYLAAYDLQNLKDYWQFLNTRLFSRLEERYRSSVKKLEIGLLKFYLVNAAQNGRQDKIMDFFERMLDILQSYSEFKEWFVFPFVRNHRDHAHFGMYFTPQWQDTFLLSLHNFLSVILQAMHILDHKLITWLYMDHFLHINQEQRIAQK</sequence>
<dbReference type="GO" id="GO:0051898">
    <property type="term" value="P:negative regulation of phosphatidylinositol 3-kinase/protein kinase B signal transduction"/>
    <property type="evidence" value="ECO:0007669"/>
    <property type="project" value="InterPro"/>
</dbReference>
<evidence type="ECO:0000256" key="3">
    <source>
        <dbReference type="ARBA" id="ARBA00006128"/>
    </source>
</evidence>
<name>A0A9D4F092_DREPO</name>
<dbReference type="Proteomes" id="UP000828390">
    <property type="component" value="Unassembled WGS sequence"/>
</dbReference>
<dbReference type="PANTHER" id="PTHR13083">
    <property type="entry name" value="WD REPEAT-CONTAINING PROTEIN 91"/>
    <property type="match status" value="1"/>
</dbReference>
<evidence type="ECO:0000256" key="4">
    <source>
        <dbReference type="ARBA" id="ARBA00022753"/>
    </source>
</evidence>
<dbReference type="InterPro" id="IPR006594">
    <property type="entry name" value="LisH"/>
</dbReference>
<proteinExistence type="inferred from homology"/>
<evidence type="ECO:0000256" key="2">
    <source>
        <dbReference type="ARBA" id="ARBA00004603"/>
    </source>
</evidence>
<reference evidence="6" key="2">
    <citation type="submission" date="2020-11" db="EMBL/GenBank/DDBJ databases">
        <authorList>
            <person name="McCartney M.A."/>
            <person name="Auch B."/>
            <person name="Kono T."/>
            <person name="Mallez S."/>
            <person name="Becker A."/>
            <person name="Gohl D.M."/>
            <person name="Silverstein K.A.T."/>
            <person name="Koren S."/>
            <person name="Bechman K.B."/>
            <person name="Herman A."/>
            <person name="Abrahante J.E."/>
            <person name="Garbe J."/>
        </authorList>
    </citation>
    <scope>NUCLEOTIDE SEQUENCE</scope>
    <source>
        <strain evidence="6">Duluth1</strain>
        <tissue evidence="6">Whole animal</tissue>
    </source>
</reference>
<accession>A0A9D4F092</accession>
<keyword evidence="4" id="KW-0967">Endosome</keyword>
<dbReference type="GO" id="GO:0031902">
    <property type="term" value="C:late endosome membrane"/>
    <property type="evidence" value="ECO:0007669"/>
    <property type="project" value="TreeGrafter"/>
</dbReference>